<comment type="caution">
    <text evidence="3">The sequence shown here is derived from an EMBL/GenBank/DDBJ whole genome shotgun (WGS) entry which is preliminary data.</text>
</comment>
<accession>A0A229UFV3</accession>
<keyword evidence="4" id="KW-1185">Reference proteome</keyword>
<dbReference type="InterPro" id="IPR047629">
    <property type="entry name" value="IS1182_transpos"/>
</dbReference>
<dbReference type="NCBIfam" id="NF033551">
    <property type="entry name" value="transpos_IS1182"/>
    <property type="match status" value="1"/>
</dbReference>
<evidence type="ECO:0000259" key="2">
    <source>
        <dbReference type="Pfam" id="PF13751"/>
    </source>
</evidence>
<evidence type="ECO:0000313" key="4">
    <source>
        <dbReference type="Proteomes" id="UP000215509"/>
    </source>
</evidence>
<dbReference type="PANTHER" id="PTHR33408:SF2">
    <property type="entry name" value="TRANSPOSASE DDE DOMAIN-CONTAINING PROTEIN"/>
    <property type="match status" value="1"/>
</dbReference>
<sequence>MLRKDNGKQISGFDQYYYEKAVPQNHLLRSIAKTVDFTFIRELLAEQYSSDRGRPAEEPVFLFKICLLEYLYNLSDVQVISHIQVNLAYRWFLDLNIDDELPDDTTISYFRVKRVGLEKFQEIFQRLVDQCIEHGFISAQSKRSIMDSTHIIADVAIPTWLSLVRQAYESVLLELRETNQEIFQQFEQRMLELWNELKGRTRDEKLPVVLQLASEFATAAEPLLNNDEQPNAALVTLKKVISDRDENATDRLISIVDTDARTGHKSDMRKIQGYKDHIMMDEETEIITAIKVTPANAEDGDQLVDLVTQFQDNHGFLPKELSADKGYWFGKNLRFLRENNIVGHISWMKTKQQVSGLFTPEDFQFDAEKMQVTCPNGIVSKAYRDRNKAREDRNGFEFRFTKTQCQDCPLKAKCTSSKSVRNVFISNYYEEFQQAREHYKSDEYKEARKSRWLIERRHADKVRNHGLRRTRYRGLERTYIHALLSTIASNVKRMTKLITDKRQREQSALLAIS</sequence>
<evidence type="ECO:0000313" key="3">
    <source>
        <dbReference type="EMBL" id="OXM82273.1"/>
    </source>
</evidence>
<dbReference type="Proteomes" id="UP000215509">
    <property type="component" value="Unassembled WGS sequence"/>
</dbReference>
<reference evidence="3 4" key="1">
    <citation type="submission" date="2017-07" db="EMBL/GenBank/DDBJ databases">
        <title>Genome sequencing and assembly of Paenibacillus rigui.</title>
        <authorList>
            <person name="Mayilraj S."/>
        </authorList>
    </citation>
    <scope>NUCLEOTIDE SEQUENCE [LARGE SCALE GENOMIC DNA]</scope>
    <source>
        <strain evidence="3 4">JCM 16352</strain>
    </source>
</reference>
<dbReference type="RefSeq" id="WP_094018884.1">
    <property type="nucleotide sequence ID" value="NZ_NMQW01000101.1"/>
</dbReference>
<dbReference type="InterPro" id="IPR025668">
    <property type="entry name" value="Tnp_DDE_dom"/>
</dbReference>
<name>A0A229UFV3_9BACL</name>
<feature type="domain" description="Transposase DDE" evidence="2">
    <location>
        <begin position="373"/>
        <end position="494"/>
    </location>
</feature>
<proteinExistence type="predicted"/>
<feature type="domain" description="Transposase InsH N-terminal" evidence="1">
    <location>
        <begin position="18"/>
        <end position="111"/>
    </location>
</feature>
<dbReference type="Pfam" id="PF05598">
    <property type="entry name" value="DUF772"/>
    <property type="match status" value="1"/>
</dbReference>
<dbReference type="InterPro" id="IPR008490">
    <property type="entry name" value="Transposase_InsH_N"/>
</dbReference>
<organism evidence="3 4">
    <name type="scientific">Paenibacillus rigui</name>
    <dbReference type="NCBI Taxonomy" id="554312"/>
    <lineage>
        <taxon>Bacteria</taxon>
        <taxon>Bacillati</taxon>
        <taxon>Bacillota</taxon>
        <taxon>Bacilli</taxon>
        <taxon>Bacillales</taxon>
        <taxon>Paenibacillaceae</taxon>
        <taxon>Paenibacillus</taxon>
    </lineage>
</organism>
<dbReference type="PANTHER" id="PTHR33408">
    <property type="entry name" value="TRANSPOSASE"/>
    <property type="match status" value="1"/>
</dbReference>
<gene>
    <name evidence="3" type="ORF">CF651_31825</name>
</gene>
<dbReference type="AlphaFoldDB" id="A0A229UFV3"/>
<dbReference type="OrthoDB" id="9789070at2"/>
<evidence type="ECO:0000259" key="1">
    <source>
        <dbReference type="Pfam" id="PF05598"/>
    </source>
</evidence>
<evidence type="ECO:0008006" key="5">
    <source>
        <dbReference type="Google" id="ProtNLM"/>
    </source>
</evidence>
<protein>
    <recommendedName>
        <fullName evidence="5">IS5/IS1182 family transposase</fullName>
    </recommendedName>
</protein>
<dbReference type="EMBL" id="NMQW01000101">
    <property type="protein sequence ID" value="OXM82273.1"/>
    <property type="molecule type" value="Genomic_DNA"/>
</dbReference>
<dbReference type="Pfam" id="PF13751">
    <property type="entry name" value="DDE_Tnp_1_6"/>
    <property type="match status" value="1"/>
</dbReference>